<accession>A0A8H7UBP3</accession>
<evidence type="ECO:0000259" key="4">
    <source>
        <dbReference type="Pfam" id="PF04389"/>
    </source>
</evidence>
<dbReference type="InterPro" id="IPR037457">
    <property type="entry name" value="M28_QC"/>
</dbReference>
<dbReference type="GO" id="GO:0016603">
    <property type="term" value="F:glutaminyl-peptide cyclotransferase activity"/>
    <property type="evidence" value="ECO:0007669"/>
    <property type="project" value="InterPro"/>
</dbReference>
<comment type="caution">
    <text evidence="6">The sequence shown here is derived from an EMBL/GenBank/DDBJ whole genome shotgun (WGS) entry which is preliminary data.</text>
</comment>
<feature type="domain" description="Serine aminopeptidase S33" evidence="5">
    <location>
        <begin position="85"/>
        <end position="164"/>
    </location>
</feature>
<dbReference type="PANTHER" id="PTHR12283">
    <property type="entry name" value="GLUTAMINYL-PEPTIDE CYCLOTRANSFERASE"/>
    <property type="match status" value="1"/>
</dbReference>
<dbReference type="Pfam" id="PF12146">
    <property type="entry name" value="Hydrolase_4"/>
    <property type="match status" value="1"/>
</dbReference>
<dbReference type="SUPFAM" id="SSF53474">
    <property type="entry name" value="alpha/beta-Hydrolases"/>
    <property type="match status" value="1"/>
</dbReference>
<dbReference type="Gene3D" id="3.40.630.10">
    <property type="entry name" value="Zn peptidases"/>
    <property type="match status" value="1"/>
</dbReference>
<keyword evidence="3" id="KW-0645">Protease</keyword>
<dbReference type="EMBL" id="JAEPQZ010000014">
    <property type="protein sequence ID" value="KAG2173694.1"/>
    <property type="molecule type" value="Genomic_DNA"/>
</dbReference>
<comment type="similarity">
    <text evidence="3">Belongs to the peptidase M28 family.</text>
</comment>
<dbReference type="InterPro" id="IPR022742">
    <property type="entry name" value="Hydrolase_4"/>
</dbReference>
<evidence type="ECO:0000256" key="1">
    <source>
        <dbReference type="ARBA" id="ARBA00022679"/>
    </source>
</evidence>
<dbReference type="EC" id="3.4.-.-" evidence="3"/>
<dbReference type="Pfam" id="PF04389">
    <property type="entry name" value="Peptidase_M28"/>
    <property type="match status" value="1"/>
</dbReference>
<keyword evidence="1" id="KW-0808">Transferase</keyword>
<dbReference type="GO" id="GO:0006508">
    <property type="term" value="P:proteolysis"/>
    <property type="evidence" value="ECO:0007669"/>
    <property type="project" value="UniProtKB-KW"/>
</dbReference>
<proteinExistence type="inferred from homology"/>
<dbReference type="AlphaFoldDB" id="A0A8H7UBP3"/>
<dbReference type="PANTHER" id="PTHR12283:SF6">
    <property type="entry name" value="GLUTAMINYL-PEPTIDE CYCLOTRANSFERASE-RELATED"/>
    <property type="match status" value="1"/>
</dbReference>
<keyword evidence="2" id="KW-0012">Acyltransferase</keyword>
<keyword evidence="3" id="KW-0378">Hydrolase</keyword>
<evidence type="ECO:0000256" key="2">
    <source>
        <dbReference type="ARBA" id="ARBA00023315"/>
    </source>
</evidence>
<evidence type="ECO:0000313" key="7">
    <source>
        <dbReference type="Proteomes" id="UP000654370"/>
    </source>
</evidence>
<dbReference type="Proteomes" id="UP000654370">
    <property type="component" value="Unassembled WGS sequence"/>
</dbReference>
<keyword evidence="3" id="KW-0862">Zinc</keyword>
<gene>
    <name evidence="6" type="ORF">INT43_005114</name>
</gene>
<feature type="domain" description="Peptidase M28" evidence="4">
    <location>
        <begin position="315"/>
        <end position="545"/>
    </location>
</feature>
<protein>
    <recommendedName>
        <fullName evidence="3">Peptide hydrolase</fullName>
        <ecNumber evidence="3">3.4.-.-</ecNumber>
    </recommendedName>
</protein>
<evidence type="ECO:0000259" key="5">
    <source>
        <dbReference type="Pfam" id="PF12146"/>
    </source>
</evidence>
<organism evidence="6 7">
    <name type="scientific">Mortierella isabellina</name>
    <name type="common">Filamentous fungus</name>
    <name type="synonym">Umbelopsis isabellina</name>
    <dbReference type="NCBI Taxonomy" id="91625"/>
    <lineage>
        <taxon>Eukaryota</taxon>
        <taxon>Fungi</taxon>
        <taxon>Fungi incertae sedis</taxon>
        <taxon>Mucoromycota</taxon>
        <taxon>Mucoromycotina</taxon>
        <taxon>Umbelopsidomycetes</taxon>
        <taxon>Umbelopsidales</taxon>
        <taxon>Umbelopsidaceae</taxon>
        <taxon>Umbelopsis</taxon>
    </lineage>
</organism>
<keyword evidence="7" id="KW-1185">Reference proteome</keyword>
<dbReference type="GO" id="GO:0008270">
    <property type="term" value="F:zinc ion binding"/>
    <property type="evidence" value="ECO:0007669"/>
    <property type="project" value="TreeGrafter"/>
</dbReference>
<dbReference type="InterPro" id="IPR040234">
    <property type="entry name" value="QC/QCL"/>
</dbReference>
<dbReference type="SUPFAM" id="SSF53187">
    <property type="entry name" value="Zn-dependent exopeptidases"/>
    <property type="match status" value="1"/>
</dbReference>
<dbReference type="InterPro" id="IPR007484">
    <property type="entry name" value="Peptidase_M28"/>
</dbReference>
<evidence type="ECO:0000313" key="6">
    <source>
        <dbReference type="EMBL" id="KAG2173694.1"/>
    </source>
</evidence>
<dbReference type="Gene3D" id="3.40.50.1820">
    <property type="entry name" value="alpha/beta hydrolase"/>
    <property type="match status" value="1"/>
</dbReference>
<keyword evidence="3" id="KW-0479">Metal-binding</keyword>
<dbReference type="GO" id="GO:0008233">
    <property type="term" value="F:peptidase activity"/>
    <property type="evidence" value="ECO:0007669"/>
    <property type="project" value="UniProtKB-KW"/>
</dbReference>
<dbReference type="OrthoDB" id="3907302at2759"/>
<reference evidence="6" key="1">
    <citation type="submission" date="2020-12" db="EMBL/GenBank/DDBJ databases">
        <title>Metabolic potential, ecology and presence of endohyphal bacteria is reflected in genomic diversity of Mucoromycotina.</title>
        <authorList>
            <person name="Muszewska A."/>
            <person name="Okrasinska A."/>
            <person name="Steczkiewicz K."/>
            <person name="Drgas O."/>
            <person name="Orlowska M."/>
            <person name="Perlinska-Lenart U."/>
            <person name="Aleksandrzak-Piekarczyk T."/>
            <person name="Szatraj K."/>
            <person name="Zielenkiewicz U."/>
            <person name="Pilsyk S."/>
            <person name="Malc E."/>
            <person name="Mieczkowski P."/>
            <person name="Kruszewska J.S."/>
            <person name="Biernat P."/>
            <person name="Pawlowska J."/>
        </authorList>
    </citation>
    <scope>NUCLEOTIDE SEQUENCE</scope>
    <source>
        <strain evidence="6">WA0000067209</strain>
    </source>
</reference>
<dbReference type="CDD" id="cd03880">
    <property type="entry name" value="M28_QC_like"/>
    <property type="match status" value="1"/>
</dbReference>
<dbReference type="InterPro" id="IPR029058">
    <property type="entry name" value="AB_hydrolase_fold"/>
</dbReference>
<evidence type="ECO:0000256" key="3">
    <source>
        <dbReference type="RuleBase" id="RU361240"/>
    </source>
</evidence>
<sequence>MPYIPLGSRHEERTPDMSNGMDIKDVEVVASDKKRLRGMVVNPSVVKGPVMIYFQGNAGNMNHRLPLFQQLISSVPDMTIVGVCYRGFGSSLGRPSEKGLQRDAQAILGWTVNHYAGRPIFLYGHSLGGSVASYLASTDKHRHVQGVILENTYLSILDMVKALYTKWTPYPYIARHFLWNRWPTKQCITHISCPILFLSSAKDEIVPPDHMQTLYRILQWWVTTLALVLVWTTQAGAYKPLSQSALNKIRNLSVPDRLQVNGSYLKPLLVPRVSGTENNIKVRTFIMDHFKSLNWQVEEDKFEAETPLGVKEFSNVIVTKNPHHPSRLVLAAHYDSKYYENFEFIGATDSSVPCAILLDVAATLNPYLDNGSDTALQIVFFDGEEAFVDWNSKDSIYGAKHLAAKWESEAVPNSRHHTMKHSTMLDTIEVMVLLDLLGTSNMKVYNYFRSTSWLFNHMSNLEERLVSSNNWLLGGDELDAPDMTFDTAGTNYFTGGIEDDHIPFIRRGVNVFHIIPIPFPSVWHSIHDNADAIDNTAVQNLAMLFRCFTAEYLELDVLGHQEL</sequence>
<name>A0A8H7UBP3_MORIS</name>